<comment type="pathway">
    <text evidence="10">Cell wall biogenesis; peptidoglycan biosynthesis.</text>
</comment>
<dbReference type="UniPathway" id="UPA00219"/>
<evidence type="ECO:0000256" key="8">
    <source>
        <dbReference type="ARBA" id="ARBA00023306"/>
    </source>
</evidence>
<dbReference type="GO" id="GO:0008360">
    <property type="term" value="P:regulation of cell shape"/>
    <property type="evidence" value="ECO:0007669"/>
    <property type="project" value="UniProtKB-KW"/>
</dbReference>
<dbReference type="GO" id="GO:0005886">
    <property type="term" value="C:plasma membrane"/>
    <property type="evidence" value="ECO:0007669"/>
    <property type="project" value="UniProtKB-SubCell"/>
</dbReference>
<dbReference type="Proteomes" id="UP000325516">
    <property type="component" value="Chromosome"/>
</dbReference>
<feature type="domain" description="Glycosyl transferase family 28 C-terminal" evidence="12">
    <location>
        <begin position="189"/>
        <end position="339"/>
    </location>
</feature>
<evidence type="ECO:0000256" key="4">
    <source>
        <dbReference type="ARBA" id="ARBA00022679"/>
    </source>
</evidence>
<keyword evidence="3 10" id="KW-0328">Glycosyltransferase</keyword>
<dbReference type="GO" id="GO:0050511">
    <property type="term" value="F:undecaprenyldiphospho-muramoylpentapeptide beta-N-acetylglucosaminyltransferase activity"/>
    <property type="evidence" value="ECO:0007669"/>
    <property type="project" value="UniProtKB-UniRule"/>
</dbReference>
<accession>A0A5J6L3D5</accession>
<dbReference type="GO" id="GO:0005975">
    <property type="term" value="P:carbohydrate metabolic process"/>
    <property type="evidence" value="ECO:0007669"/>
    <property type="project" value="InterPro"/>
</dbReference>
<keyword evidence="2 10" id="KW-0132">Cell division</keyword>
<dbReference type="KEGG" id="mlz:F6J85_06730"/>
<dbReference type="SUPFAM" id="SSF53756">
    <property type="entry name" value="UDP-Glycosyltransferase/glycogen phosphorylase"/>
    <property type="match status" value="1"/>
</dbReference>
<dbReference type="InterPro" id="IPR006009">
    <property type="entry name" value="GlcNAc_MurG"/>
</dbReference>
<organism evidence="13 14">
    <name type="scientific">Microbacterium lushaniae</name>
    <dbReference type="NCBI Taxonomy" id="2614639"/>
    <lineage>
        <taxon>Bacteria</taxon>
        <taxon>Bacillati</taxon>
        <taxon>Actinomycetota</taxon>
        <taxon>Actinomycetes</taxon>
        <taxon>Micrococcales</taxon>
        <taxon>Microbacteriaceae</taxon>
        <taxon>Microbacterium</taxon>
    </lineage>
</organism>
<keyword evidence="14" id="KW-1185">Reference proteome</keyword>
<name>A0A5J6L3D5_9MICO</name>
<dbReference type="AlphaFoldDB" id="A0A5J6L3D5"/>
<dbReference type="PANTHER" id="PTHR21015:SF22">
    <property type="entry name" value="GLYCOSYLTRANSFERASE"/>
    <property type="match status" value="1"/>
</dbReference>
<sequence length="359" mass="37598">MTTYLLAGGGTAGHVNPLLAVADGLHERDPDAAVYVLGTREGLEARLVPLRGYELLVVDKVPFPRRPDRAAATFPTRFRRAIAQVRAHLRDHEVDVVTGFGGYASAPAYVAARRAGVPVVVHEANAKPGLANVLGARTAAAVGVAFAGTPLRGARVVGMPLRREIVDLDAAASRPAAAEHFGLDAGRPTLLVFGGSLGALRLNQAFGGSWQDVLAAGWQLLHVTGDRSDLPDPGVPGYAVVRYVDRMDLAYALADVIVSRSGAATVSEVSALSIPAVYVPYAVGNGEQRLNAAAAVRAGAARIIPDAELTPERVRAEVVPLLQDADARQAMRDAAASVGTRTGTQNVISLIDDALARRR</sequence>
<keyword evidence="9 10" id="KW-0961">Cell wall biogenesis/degradation</keyword>
<feature type="binding site" evidence="10">
    <location>
        <position position="125"/>
    </location>
    <ligand>
        <name>UDP-N-acetyl-alpha-D-glucosamine</name>
        <dbReference type="ChEBI" id="CHEBI:57705"/>
    </ligand>
</feature>
<protein>
    <recommendedName>
        <fullName evidence="10">UDP-N-acetylglucosamine--N-acetylmuramyl-(pentapeptide) pyrophosphoryl-undecaprenol N-acetylglucosamine transferase</fullName>
        <ecNumber evidence="10">2.4.1.227</ecNumber>
    </recommendedName>
    <alternativeName>
        <fullName evidence="10">Undecaprenyl-PP-MurNAc-pentapeptide-UDPGlcNAc GlcNAc transferase</fullName>
    </alternativeName>
</protein>
<dbReference type="EMBL" id="CP044232">
    <property type="protein sequence ID" value="QEW02832.1"/>
    <property type="molecule type" value="Genomic_DNA"/>
</dbReference>
<dbReference type="HAMAP" id="MF_00033">
    <property type="entry name" value="MurG"/>
    <property type="match status" value="1"/>
</dbReference>
<feature type="binding site" evidence="10">
    <location>
        <position position="288"/>
    </location>
    <ligand>
        <name>UDP-N-acetyl-alpha-D-glucosamine</name>
        <dbReference type="ChEBI" id="CHEBI:57705"/>
    </ligand>
</feature>
<evidence type="ECO:0000256" key="6">
    <source>
        <dbReference type="ARBA" id="ARBA00022984"/>
    </source>
</evidence>
<evidence type="ECO:0000256" key="1">
    <source>
        <dbReference type="ARBA" id="ARBA00022475"/>
    </source>
</evidence>
<keyword evidence="5 10" id="KW-0133">Cell shape</keyword>
<comment type="function">
    <text evidence="10">Cell wall formation. Catalyzes the transfer of a GlcNAc subunit on undecaprenyl-pyrophosphoryl-MurNAc-pentapeptide (lipid intermediate I) to form undecaprenyl-pyrophosphoryl-MurNAc-(pentapeptide)GlcNAc (lipid intermediate II).</text>
</comment>
<comment type="similarity">
    <text evidence="10">Belongs to the glycosyltransferase 28 family. MurG subfamily.</text>
</comment>
<keyword evidence="8 10" id="KW-0131">Cell cycle</keyword>
<dbReference type="Pfam" id="PF04101">
    <property type="entry name" value="Glyco_tran_28_C"/>
    <property type="match status" value="1"/>
</dbReference>
<evidence type="ECO:0000259" key="11">
    <source>
        <dbReference type="Pfam" id="PF03033"/>
    </source>
</evidence>
<dbReference type="GO" id="GO:0009252">
    <property type="term" value="P:peptidoglycan biosynthetic process"/>
    <property type="evidence" value="ECO:0007669"/>
    <property type="project" value="UniProtKB-UniRule"/>
</dbReference>
<comment type="caution">
    <text evidence="10">Lacks conserved residue(s) required for the propagation of feature annotation.</text>
</comment>
<evidence type="ECO:0000256" key="9">
    <source>
        <dbReference type="ARBA" id="ARBA00023316"/>
    </source>
</evidence>
<dbReference type="InterPro" id="IPR007235">
    <property type="entry name" value="Glyco_trans_28_C"/>
</dbReference>
<dbReference type="Gene3D" id="3.40.50.2000">
    <property type="entry name" value="Glycogen Phosphorylase B"/>
    <property type="match status" value="2"/>
</dbReference>
<feature type="binding site" evidence="10">
    <location>
        <position position="162"/>
    </location>
    <ligand>
        <name>UDP-N-acetyl-alpha-D-glucosamine</name>
        <dbReference type="ChEBI" id="CHEBI:57705"/>
    </ligand>
</feature>
<dbReference type="RefSeq" id="WP_150924359.1">
    <property type="nucleotide sequence ID" value="NZ_CP044232.1"/>
</dbReference>
<evidence type="ECO:0000256" key="2">
    <source>
        <dbReference type="ARBA" id="ARBA00022618"/>
    </source>
</evidence>
<dbReference type="EC" id="2.4.1.227" evidence="10"/>
<feature type="binding site" evidence="10">
    <location>
        <position position="196"/>
    </location>
    <ligand>
        <name>UDP-N-acetyl-alpha-D-glucosamine</name>
        <dbReference type="ChEBI" id="CHEBI:57705"/>
    </ligand>
</feature>
<gene>
    <name evidence="10" type="primary">murG</name>
    <name evidence="13" type="ORF">F6J85_06730</name>
</gene>
<keyword evidence="1 10" id="KW-1003">Cell membrane</keyword>
<evidence type="ECO:0000256" key="10">
    <source>
        <dbReference type="HAMAP-Rule" id="MF_00033"/>
    </source>
</evidence>
<keyword evidence="7 10" id="KW-0472">Membrane</keyword>
<proteinExistence type="inferred from homology"/>
<comment type="subcellular location">
    <subcellularLocation>
        <location evidence="10">Cell membrane</location>
        <topology evidence="10">Peripheral membrane protein</topology>
        <orientation evidence="10">Cytoplasmic side</orientation>
    </subcellularLocation>
</comment>
<feature type="domain" description="Glycosyltransferase family 28 N-terminal" evidence="11">
    <location>
        <begin position="5"/>
        <end position="143"/>
    </location>
</feature>
<feature type="binding site" evidence="10">
    <location>
        <begin position="11"/>
        <end position="13"/>
    </location>
    <ligand>
        <name>UDP-N-acetyl-alpha-D-glucosamine</name>
        <dbReference type="ChEBI" id="CHEBI:57705"/>
    </ligand>
</feature>
<dbReference type="Pfam" id="PF03033">
    <property type="entry name" value="Glyco_transf_28"/>
    <property type="match status" value="1"/>
</dbReference>
<evidence type="ECO:0000313" key="14">
    <source>
        <dbReference type="Proteomes" id="UP000325516"/>
    </source>
</evidence>
<dbReference type="GO" id="GO:0071555">
    <property type="term" value="P:cell wall organization"/>
    <property type="evidence" value="ECO:0007669"/>
    <property type="project" value="UniProtKB-KW"/>
</dbReference>
<evidence type="ECO:0000256" key="3">
    <source>
        <dbReference type="ARBA" id="ARBA00022676"/>
    </source>
</evidence>
<keyword evidence="6 10" id="KW-0573">Peptidoglycan synthesis</keyword>
<dbReference type="PANTHER" id="PTHR21015">
    <property type="entry name" value="UDP-N-ACETYLGLUCOSAMINE--N-ACETYLMURAMYL-(PENTAPEPTIDE) PYROPHOSPHORYL-UNDECAPRENOL N-ACETYLGLUCOSAMINE TRANSFERASE 1"/>
    <property type="match status" value="1"/>
</dbReference>
<dbReference type="CDD" id="cd03785">
    <property type="entry name" value="GT28_MurG"/>
    <property type="match status" value="1"/>
</dbReference>
<dbReference type="GO" id="GO:0051301">
    <property type="term" value="P:cell division"/>
    <property type="evidence" value="ECO:0007669"/>
    <property type="project" value="UniProtKB-KW"/>
</dbReference>
<dbReference type="InterPro" id="IPR004276">
    <property type="entry name" value="GlycoTrans_28_N"/>
</dbReference>
<evidence type="ECO:0000256" key="5">
    <source>
        <dbReference type="ARBA" id="ARBA00022960"/>
    </source>
</evidence>
<evidence type="ECO:0000313" key="13">
    <source>
        <dbReference type="EMBL" id="QEW02832.1"/>
    </source>
</evidence>
<keyword evidence="4 10" id="KW-0808">Transferase</keyword>
<reference evidence="14" key="1">
    <citation type="submission" date="2019-09" db="EMBL/GenBank/DDBJ databases">
        <title>Mumia zhuanghuii sp. nov. isolated from the intestinal contents of plateau pika (Ochotona curzoniae) in the Qinghai-Tibet plateau of China.</title>
        <authorList>
            <person name="Tian Z."/>
        </authorList>
    </citation>
    <scope>NUCLEOTIDE SEQUENCE [LARGE SCALE GENOMIC DNA]</scope>
    <source>
        <strain evidence="14">L-031</strain>
    </source>
</reference>
<comment type="catalytic activity">
    <reaction evidence="10">
        <text>di-trans,octa-cis-undecaprenyl diphospho-N-acetyl-alpha-D-muramoyl-L-alanyl-D-glutamyl-meso-2,6-diaminopimeloyl-D-alanyl-D-alanine + UDP-N-acetyl-alpha-D-glucosamine = di-trans,octa-cis-undecaprenyl diphospho-[N-acetyl-alpha-D-glucosaminyl-(1-&gt;4)]-N-acetyl-alpha-D-muramoyl-L-alanyl-D-glutamyl-meso-2,6-diaminopimeloyl-D-alanyl-D-alanine + UDP + H(+)</text>
        <dbReference type="Rhea" id="RHEA:31227"/>
        <dbReference type="ChEBI" id="CHEBI:15378"/>
        <dbReference type="ChEBI" id="CHEBI:57705"/>
        <dbReference type="ChEBI" id="CHEBI:58223"/>
        <dbReference type="ChEBI" id="CHEBI:61387"/>
        <dbReference type="ChEBI" id="CHEBI:61388"/>
        <dbReference type="EC" id="2.4.1.227"/>
    </reaction>
</comment>
<dbReference type="GO" id="GO:0051991">
    <property type="term" value="F:UDP-N-acetyl-D-glucosamine:N-acetylmuramoyl-L-alanyl-D-glutamyl-meso-2,6-diaminopimelyl-D-alanyl-D-alanine-diphosphoundecaprenol 4-beta-N-acetylglucosaminlytransferase activity"/>
    <property type="evidence" value="ECO:0007669"/>
    <property type="project" value="RHEA"/>
</dbReference>
<evidence type="ECO:0000256" key="7">
    <source>
        <dbReference type="ARBA" id="ARBA00023136"/>
    </source>
</evidence>
<evidence type="ECO:0000259" key="12">
    <source>
        <dbReference type="Pfam" id="PF04101"/>
    </source>
</evidence>